<dbReference type="AlphaFoldDB" id="A0A0B5ESU3"/>
<dbReference type="Proteomes" id="UP000031523">
    <property type="component" value="Chromosome"/>
</dbReference>
<organism evidence="5 6">
    <name type="scientific">Streptomyces albus (strain ATCC 21838 / DSM 41398 / FERM P-419 / JCM 4703 / NBRC 107858)</name>
    <dbReference type="NCBI Taxonomy" id="1081613"/>
    <lineage>
        <taxon>Bacteria</taxon>
        <taxon>Bacillati</taxon>
        <taxon>Actinomycetota</taxon>
        <taxon>Actinomycetes</taxon>
        <taxon>Kitasatosporales</taxon>
        <taxon>Streptomycetaceae</taxon>
        <taxon>Streptomyces</taxon>
    </lineage>
</organism>
<evidence type="ECO:0000256" key="3">
    <source>
        <dbReference type="ARBA" id="ARBA00023163"/>
    </source>
</evidence>
<gene>
    <name evidence="5" type="ORF">SLNWT_1939</name>
</gene>
<keyword evidence="1" id="KW-0805">Transcription regulation</keyword>
<dbReference type="InterPro" id="IPR009057">
    <property type="entry name" value="Homeodomain-like_sf"/>
</dbReference>
<feature type="domain" description="HTH araC/xylS-type" evidence="4">
    <location>
        <begin position="219"/>
        <end position="320"/>
    </location>
</feature>
<dbReference type="InterPro" id="IPR035418">
    <property type="entry name" value="AraC-bd_2"/>
</dbReference>
<dbReference type="Pfam" id="PF14525">
    <property type="entry name" value="AraC_binding_2"/>
    <property type="match status" value="1"/>
</dbReference>
<dbReference type="SUPFAM" id="SSF46689">
    <property type="entry name" value="Homeodomain-like"/>
    <property type="match status" value="1"/>
</dbReference>
<dbReference type="InterPro" id="IPR050204">
    <property type="entry name" value="AraC_XylS_family_regulators"/>
</dbReference>
<accession>A0A0B5ESU3</accession>
<evidence type="ECO:0000256" key="2">
    <source>
        <dbReference type="ARBA" id="ARBA00023125"/>
    </source>
</evidence>
<dbReference type="PANTHER" id="PTHR46796:SF6">
    <property type="entry name" value="ARAC SUBFAMILY"/>
    <property type="match status" value="1"/>
</dbReference>
<dbReference type="PROSITE" id="PS01124">
    <property type="entry name" value="HTH_ARAC_FAMILY_2"/>
    <property type="match status" value="1"/>
</dbReference>
<protein>
    <submittedName>
        <fullName evidence="5">AraC family transcriptional regulator</fullName>
    </submittedName>
</protein>
<evidence type="ECO:0000259" key="4">
    <source>
        <dbReference type="PROSITE" id="PS01124"/>
    </source>
</evidence>
<evidence type="ECO:0000256" key="1">
    <source>
        <dbReference type="ARBA" id="ARBA00023015"/>
    </source>
</evidence>
<sequence>MSDLEFRGEELAGPERFEHWRTLALGSTVPTDLSSEHVDEFECSLRGFLLGPVKALTTTCPTIAARRTRRHIGASDPEMYELCLPQQGTGHLDLGRARTVSFGPGTVVVGTTSLPFVSSARAQGGLVSVTKFYVPRRLVPIPAHSVDTLLARPLPTAEGVGALFGQLLLRLAEESDTYRPADRARLGTVVADMFAAVLAHHLDAEHSIPPESHRRTLFLRTQDFIRRNLHDPWLTADTVAAAHHISTRYLYRLYQDNGLTVRAWIRDQRLEQSARELADPARVHLPINELATRWGFSHPAAFSRAFRGAHGLAPSDYRRLHLSRTAP</sequence>
<dbReference type="GO" id="GO:0003700">
    <property type="term" value="F:DNA-binding transcription factor activity"/>
    <property type="evidence" value="ECO:0007669"/>
    <property type="project" value="InterPro"/>
</dbReference>
<reference evidence="5 6" key="1">
    <citation type="submission" date="2015-01" db="EMBL/GenBank/DDBJ databases">
        <title>Enhanced salinomycin production by adjusting the supply of polyketide extender units in Streptomyce albus DSM 41398.</title>
        <authorList>
            <person name="Lu C."/>
        </authorList>
    </citation>
    <scope>NUCLEOTIDE SEQUENCE [LARGE SCALE GENOMIC DNA]</scope>
    <source>
        <strain evidence="6">ATCC 21838 / DSM 41398 / FERM P-419 / JCM 4703 / NBRC 107858</strain>
    </source>
</reference>
<dbReference type="InterPro" id="IPR018060">
    <property type="entry name" value="HTH_AraC"/>
</dbReference>
<dbReference type="EMBL" id="CP010519">
    <property type="protein sequence ID" value="AJE82315.1"/>
    <property type="molecule type" value="Genomic_DNA"/>
</dbReference>
<dbReference type="SMART" id="SM00342">
    <property type="entry name" value="HTH_ARAC"/>
    <property type="match status" value="1"/>
</dbReference>
<dbReference type="PANTHER" id="PTHR46796">
    <property type="entry name" value="HTH-TYPE TRANSCRIPTIONAL ACTIVATOR RHAS-RELATED"/>
    <property type="match status" value="1"/>
</dbReference>
<keyword evidence="2" id="KW-0238">DNA-binding</keyword>
<keyword evidence="3" id="KW-0804">Transcription</keyword>
<keyword evidence="6" id="KW-1185">Reference proteome</keyword>
<proteinExistence type="predicted"/>
<evidence type="ECO:0000313" key="6">
    <source>
        <dbReference type="Proteomes" id="UP000031523"/>
    </source>
</evidence>
<evidence type="ECO:0000313" key="5">
    <source>
        <dbReference type="EMBL" id="AJE82315.1"/>
    </source>
</evidence>
<dbReference type="Pfam" id="PF12833">
    <property type="entry name" value="HTH_18"/>
    <property type="match status" value="1"/>
</dbReference>
<dbReference type="PRINTS" id="PR00032">
    <property type="entry name" value="HTHARAC"/>
</dbReference>
<dbReference type="GO" id="GO:0043565">
    <property type="term" value="F:sequence-specific DNA binding"/>
    <property type="evidence" value="ECO:0007669"/>
    <property type="project" value="InterPro"/>
</dbReference>
<dbReference type="KEGG" id="sals:SLNWT_1939"/>
<name>A0A0B5ESU3_STRA4</name>
<dbReference type="Gene3D" id="1.10.10.60">
    <property type="entry name" value="Homeodomain-like"/>
    <property type="match status" value="1"/>
</dbReference>
<dbReference type="InterPro" id="IPR020449">
    <property type="entry name" value="Tscrpt_reg_AraC-type_HTH"/>
</dbReference>